<dbReference type="CDD" id="cd10929">
    <property type="entry name" value="CE4_u5"/>
    <property type="match status" value="1"/>
</dbReference>
<dbReference type="InterPro" id="IPR011330">
    <property type="entry name" value="Glyco_hydro/deAcase_b/a-brl"/>
</dbReference>
<feature type="domain" description="NodB homology" evidence="1">
    <location>
        <begin position="37"/>
        <end position="182"/>
    </location>
</feature>
<name>A0ABZ2F4U2_METCP</name>
<sequence>MNLDHGVFTVSLDFELYWGVRDKFRLDQYQDNLAGVATAVRKMLTVFETHGIHATWATVGFLFFENLDQLKRNLPVSLPKYRRKELCPYRYLENADRLDPRYHFAPELIAHIATHDGQEIATHTFSHYYCLEDGQSVDDFKADIARAKAVAQSKGISVESLVFPRNQWNTDYLATLNEMGIKSYRGNESGWIHRATGDSGQHRLRRGLRLLDTYFNVSGHHTYAMAATVASRPYNFPASRFLRPYSKKLSWLDGLRLKRITQAMDDAAVHKRIFHLWWHPHNFGTNTAQNMAFLERIAHHYDRLREEHGMRSLNMRELYTLAESAHA</sequence>
<dbReference type="EMBL" id="CP104311">
    <property type="protein sequence ID" value="WWF02151.1"/>
    <property type="molecule type" value="Genomic_DNA"/>
</dbReference>
<dbReference type="InterPro" id="IPR002509">
    <property type="entry name" value="NODB_dom"/>
</dbReference>
<dbReference type="Proteomes" id="UP001359308">
    <property type="component" value="Chromosome"/>
</dbReference>
<keyword evidence="3" id="KW-1185">Reference proteome</keyword>
<gene>
    <name evidence="2" type="ORF">N4J17_00555</name>
</gene>
<protein>
    <submittedName>
        <fullName evidence="2">Polysaccharide deacetylase family protein</fullName>
    </submittedName>
</protein>
<dbReference type="SUPFAM" id="SSF88713">
    <property type="entry name" value="Glycoside hydrolase/deacetylase"/>
    <property type="match status" value="1"/>
</dbReference>
<evidence type="ECO:0000313" key="2">
    <source>
        <dbReference type="EMBL" id="WWF02151.1"/>
    </source>
</evidence>
<proteinExistence type="predicted"/>
<dbReference type="RefSeq" id="WP_198322437.1">
    <property type="nucleotide sequence ID" value="NZ_CP104311.1"/>
</dbReference>
<reference evidence="2 3" key="1">
    <citation type="submission" date="2022-09" db="EMBL/GenBank/DDBJ databases">
        <authorList>
            <person name="Giprobiosintez L."/>
        </authorList>
    </citation>
    <scope>NUCLEOTIDE SEQUENCE [LARGE SCALE GENOMIC DNA]</scope>
    <source>
        <strain evidence="3">VKPM-B-12549 (GBS-15)</strain>
    </source>
</reference>
<evidence type="ECO:0000259" key="1">
    <source>
        <dbReference type="Pfam" id="PF01522"/>
    </source>
</evidence>
<evidence type="ECO:0000313" key="3">
    <source>
        <dbReference type="Proteomes" id="UP001359308"/>
    </source>
</evidence>
<dbReference type="Gene3D" id="3.20.20.370">
    <property type="entry name" value="Glycoside hydrolase/deacetylase"/>
    <property type="match status" value="1"/>
</dbReference>
<organism evidence="2 3">
    <name type="scientific">Methylococcus capsulatus</name>
    <dbReference type="NCBI Taxonomy" id="414"/>
    <lineage>
        <taxon>Bacteria</taxon>
        <taxon>Pseudomonadati</taxon>
        <taxon>Pseudomonadota</taxon>
        <taxon>Gammaproteobacteria</taxon>
        <taxon>Methylococcales</taxon>
        <taxon>Methylococcaceae</taxon>
        <taxon>Methylococcus</taxon>
    </lineage>
</organism>
<accession>A0ABZ2F4U2</accession>
<dbReference type="Pfam" id="PF01522">
    <property type="entry name" value="Polysacc_deac_1"/>
    <property type="match status" value="1"/>
</dbReference>